<dbReference type="EMBL" id="BPLR01002898">
    <property type="protein sequence ID" value="GIX79097.1"/>
    <property type="molecule type" value="Genomic_DNA"/>
</dbReference>
<protein>
    <submittedName>
        <fullName evidence="1">Uncharacterized protein</fullName>
    </submittedName>
</protein>
<evidence type="ECO:0000313" key="2">
    <source>
        <dbReference type="Proteomes" id="UP001054945"/>
    </source>
</evidence>
<dbReference type="Proteomes" id="UP001054945">
    <property type="component" value="Unassembled WGS sequence"/>
</dbReference>
<keyword evidence="2" id="KW-1185">Reference proteome</keyword>
<dbReference type="AlphaFoldDB" id="A0AAV4N2Z8"/>
<accession>A0AAV4N2Z8</accession>
<gene>
    <name evidence="1" type="ORF">CEXT_783451</name>
</gene>
<proteinExistence type="predicted"/>
<organism evidence="1 2">
    <name type="scientific">Caerostris extrusa</name>
    <name type="common">Bark spider</name>
    <name type="synonym">Caerostris bankana</name>
    <dbReference type="NCBI Taxonomy" id="172846"/>
    <lineage>
        <taxon>Eukaryota</taxon>
        <taxon>Metazoa</taxon>
        <taxon>Ecdysozoa</taxon>
        <taxon>Arthropoda</taxon>
        <taxon>Chelicerata</taxon>
        <taxon>Arachnida</taxon>
        <taxon>Araneae</taxon>
        <taxon>Araneomorphae</taxon>
        <taxon>Entelegynae</taxon>
        <taxon>Araneoidea</taxon>
        <taxon>Araneidae</taxon>
        <taxon>Caerostris</taxon>
    </lineage>
</organism>
<name>A0AAV4N2Z8_CAEEX</name>
<sequence>MFNEKQLHIIEIKTERDKAKFGERNSYAKRWEKSELLRLIYSREESSAMHIQVLLKSPNDKFSFGEACTILKTIYQFFLKDTETKKDDSSNVILKIIPSFNLCINYIKIVFSWEEAEKHQVLPILYHFIRTFLKFKLFDPALDCGNYLQILLSDDKQKPLDDIEAYIKNLSVLFWNEALQVEKR</sequence>
<evidence type="ECO:0000313" key="1">
    <source>
        <dbReference type="EMBL" id="GIX79097.1"/>
    </source>
</evidence>
<comment type="caution">
    <text evidence="1">The sequence shown here is derived from an EMBL/GenBank/DDBJ whole genome shotgun (WGS) entry which is preliminary data.</text>
</comment>
<reference evidence="1 2" key="1">
    <citation type="submission" date="2021-06" db="EMBL/GenBank/DDBJ databases">
        <title>Caerostris extrusa draft genome.</title>
        <authorList>
            <person name="Kono N."/>
            <person name="Arakawa K."/>
        </authorList>
    </citation>
    <scope>NUCLEOTIDE SEQUENCE [LARGE SCALE GENOMIC DNA]</scope>
</reference>